<dbReference type="InterPro" id="IPR050987">
    <property type="entry name" value="AtrR-like"/>
</dbReference>
<feature type="region of interest" description="Disordered" evidence="6">
    <location>
        <begin position="1"/>
        <end position="26"/>
    </location>
</feature>
<evidence type="ECO:0000256" key="3">
    <source>
        <dbReference type="ARBA" id="ARBA00023125"/>
    </source>
</evidence>
<evidence type="ECO:0000256" key="1">
    <source>
        <dbReference type="ARBA" id="ARBA00022723"/>
    </source>
</evidence>
<dbReference type="InterPro" id="IPR001138">
    <property type="entry name" value="Zn2Cys6_DnaBD"/>
</dbReference>
<dbReference type="Proteomes" id="UP000266188">
    <property type="component" value="Unassembled WGS sequence"/>
</dbReference>
<dbReference type="OrthoDB" id="2123952at2759"/>
<dbReference type="Pfam" id="PF04082">
    <property type="entry name" value="Fungal_trans"/>
    <property type="match status" value="1"/>
</dbReference>
<feature type="compositionally biased region" description="Acidic residues" evidence="6">
    <location>
        <begin position="117"/>
        <end position="138"/>
    </location>
</feature>
<dbReference type="SMART" id="SM00066">
    <property type="entry name" value="GAL4"/>
    <property type="match status" value="1"/>
</dbReference>
<feature type="region of interest" description="Disordered" evidence="6">
    <location>
        <begin position="676"/>
        <end position="721"/>
    </location>
</feature>
<dbReference type="InterPro" id="IPR036864">
    <property type="entry name" value="Zn2-C6_fun-type_DNA-bd_sf"/>
</dbReference>
<gene>
    <name evidence="9" type="ORF">PHISCL_03969</name>
</gene>
<keyword evidence="10" id="KW-1185">Reference proteome</keyword>
<evidence type="ECO:0000313" key="10">
    <source>
        <dbReference type="Proteomes" id="UP000266188"/>
    </source>
</evidence>
<dbReference type="GO" id="GO:0006351">
    <property type="term" value="P:DNA-templated transcription"/>
    <property type="evidence" value="ECO:0007669"/>
    <property type="project" value="InterPro"/>
</dbReference>
<evidence type="ECO:0000256" key="2">
    <source>
        <dbReference type="ARBA" id="ARBA00023015"/>
    </source>
</evidence>
<dbReference type="GO" id="GO:0003677">
    <property type="term" value="F:DNA binding"/>
    <property type="evidence" value="ECO:0007669"/>
    <property type="project" value="UniProtKB-KW"/>
</dbReference>
<keyword evidence="2" id="KW-0805">Transcription regulation</keyword>
<keyword evidence="3" id="KW-0238">DNA-binding</keyword>
<evidence type="ECO:0000259" key="8">
    <source>
        <dbReference type="PROSITE" id="PS50048"/>
    </source>
</evidence>
<dbReference type="Gene3D" id="4.10.240.10">
    <property type="entry name" value="Zn(2)-C6 fungal-type DNA-binding domain"/>
    <property type="match status" value="1"/>
</dbReference>
<dbReference type="AlphaFoldDB" id="A0A3A2ZWJ3"/>
<accession>A0A3A2ZWJ3</accession>
<protein>
    <recommendedName>
        <fullName evidence="8">Zn(2)-C6 fungal-type domain-containing protein</fullName>
    </recommendedName>
</protein>
<feature type="transmembrane region" description="Helical" evidence="7">
    <location>
        <begin position="599"/>
        <end position="620"/>
    </location>
</feature>
<dbReference type="PANTHER" id="PTHR46910">
    <property type="entry name" value="TRANSCRIPTION FACTOR PDR1"/>
    <property type="match status" value="1"/>
</dbReference>
<dbReference type="GO" id="GO:0000981">
    <property type="term" value="F:DNA-binding transcription factor activity, RNA polymerase II-specific"/>
    <property type="evidence" value="ECO:0007669"/>
    <property type="project" value="InterPro"/>
</dbReference>
<feature type="non-terminal residue" evidence="9">
    <location>
        <position position="721"/>
    </location>
</feature>
<sequence length="721" mass="82967">MQNPIHSAGASHVPMDERPAVWKSGKSNEAPIRKRNPLACEWCYKKKIRCEVEGSNTACVQCIRRNINCKFTSRKEKREALKRTQYVKALEERLKRTETLLRAAGILDEASIGQEELHDEDDDLESESEVECEDEEDSVSPNLSRKDGQAKTHKPTSISTAKLSDNIDSSASSDIPGRRHPTHCKSDYQQIPVFKLDHREESRYYGRASSLSILSREGIEWIKNKTGDTRFLNYLCSYSSHDSPWDYWRADVFHDLFACKVFRPLPSRAEVFSLVKDFFNTSNRLFPVFHEGTFMQLLEWQYTQQTCTDAAWWAAINIILALAYEYRISDSIKPEKDRERAWLYFKNAMSVFSELTMRRTDLLSVQALLGLAIFLRGNSGTQSALPVLTAAMRSCHRMGLHRDIPRPHLQRVEVEQRRRVFWIASNSMCVRAGSSPVQNVDDFDVGLPEVDEHHPPFFRQLCCLTVIKSRIYGKLYSTKGLQRTPEEVCQMVKDLHAELEEWKNENPFDNSFLHQAEGDGFLLGFASVGLQFVYYNSLIMTHRVPLLLHYYAHRVGSETQFHFDPAWFGEQSKESAIVCVQAARDTLKLVNSMPWGDIAWIWSLLYYIFLAVMTLFVNILRDSKQPNVREDLQSLNMAATFFTTLIPGDGPYNYAKFMARMCTNFERIARTVVERSEKAIKTRPDSTEKPPHHSPGEQGQGHGKRTQHNREPQHQKPSKTS</sequence>
<keyword evidence="4" id="KW-0804">Transcription</keyword>
<evidence type="ECO:0000256" key="5">
    <source>
        <dbReference type="ARBA" id="ARBA00023242"/>
    </source>
</evidence>
<dbReference type="CDD" id="cd00067">
    <property type="entry name" value="GAL4"/>
    <property type="match status" value="1"/>
</dbReference>
<evidence type="ECO:0000256" key="6">
    <source>
        <dbReference type="SAM" id="MobiDB-lite"/>
    </source>
</evidence>
<dbReference type="CDD" id="cd12148">
    <property type="entry name" value="fungal_TF_MHR"/>
    <property type="match status" value="1"/>
</dbReference>
<evidence type="ECO:0000256" key="7">
    <source>
        <dbReference type="SAM" id="Phobius"/>
    </source>
</evidence>
<keyword evidence="7" id="KW-0812">Transmembrane</keyword>
<feature type="region of interest" description="Disordered" evidence="6">
    <location>
        <begin position="112"/>
        <end position="184"/>
    </location>
</feature>
<feature type="domain" description="Zn(2)-C6 fungal-type" evidence="8">
    <location>
        <begin position="39"/>
        <end position="71"/>
    </location>
</feature>
<feature type="compositionally biased region" description="Basic and acidic residues" evidence="6">
    <location>
        <begin position="676"/>
        <end position="695"/>
    </location>
</feature>
<name>A0A3A2ZWJ3_9EURO</name>
<dbReference type="PROSITE" id="PS50048">
    <property type="entry name" value="ZN2_CY6_FUNGAL_2"/>
    <property type="match status" value="1"/>
</dbReference>
<dbReference type="EMBL" id="MVGC01000109">
    <property type="protein sequence ID" value="RJE23674.1"/>
    <property type="molecule type" value="Genomic_DNA"/>
</dbReference>
<feature type="compositionally biased region" description="Low complexity" evidence="6">
    <location>
        <begin position="164"/>
        <end position="175"/>
    </location>
</feature>
<keyword evidence="7" id="KW-0472">Membrane</keyword>
<dbReference type="PANTHER" id="PTHR46910:SF2">
    <property type="entry name" value="ZN(II)2CYS6 TRANSCRIPTION FACTOR (EUROFUNG)"/>
    <property type="match status" value="1"/>
</dbReference>
<organism evidence="9 10">
    <name type="scientific">Aspergillus sclerotialis</name>
    <dbReference type="NCBI Taxonomy" id="2070753"/>
    <lineage>
        <taxon>Eukaryota</taxon>
        <taxon>Fungi</taxon>
        <taxon>Dikarya</taxon>
        <taxon>Ascomycota</taxon>
        <taxon>Pezizomycotina</taxon>
        <taxon>Eurotiomycetes</taxon>
        <taxon>Eurotiomycetidae</taxon>
        <taxon>Eurotiales</taxon>
        <taxon>Aspergillaceae</taxon>
        <taxon>Aspergillus</taxon>
        <taxon>Aspergillus subgen. Polypaecilum</taxon>
    </lineage>
</organism>
<proteinExistence type="predicted"/>
<evidence type="ECO:0000256" key="4">
    <source>
        <dbReference type="ARBA" id="ARBA00023163"/>
    </source>
</evidence>
<comment type="caution">
    <text evidence="9">The sequence shown here is derived from an EMBL/GenBank/DDBJ whole genome shotgun (WGS) entry which is preliminary data.</text>
</comment>
<dbReference type="GO" id="GO:0008270">
    <property type="term" value="F:zinc ion binding"/>
    <property type="evidence" value="ECO:0007669"/>
    <property type="project" value="InterPro"/>
</dbReference>
<keyword evidence="7" id="KW-1133">Transmembrane helix</keyword>
<dbReference type="SUPFAM" id="SSF57701">
    <property type="entry name" value="Zn2/Cys6 DNA-binding domain"/>
    <property type="match status" value="1"/>
</dbReference>
<keyword evidence="1" id="KW-0479">Metal-binding</keyword>
<keyword evidence="5" id="KW-0539">Nucleus</keyword>
<reference evidence="10" key="1">
    <citation type="submission" date="2017-02" db="EMBL/GenBank/DDBJ databases">
        <authorList>
            <person name="Tafer H."/>
            <person name="Lopandic K."/>
        </authorList>
    </citation>
    <scope>NUCLEOTIDE SEQUENCE [LARGE SCALE GENOMIC DNA]</scope>
    <source>
        <strain evidence="10">CBS 366.77</strain>
    </source>
</reference>
<evidence type="ECO:0000313" key="9">
    <source>
        <dbReference type="EMBL" id="RJE23674.1"/>
    </source>
</evidence>
<dbReference type="InterPro" id="IPR007219">
    <property type="entry name" value="XnlR_reg_dom"/>
</dbReference>
<dbReference type="STRING" id="2070753.A0A3A2ZWJ3"/>